<evidence type="ECO:0000259" key="5">
    <source>
        <dbReference type="PROSITE" id="PS50931"/>
    </source>
</evidence>
<dbReference type="OrthoDB" id="9785745at2"/>
<keyword evidence="2" id="KW-0805">Transcription regulation</keyword>
<sequence>MFDFRLKVFHLVAKRLNFTKAAEELYITQPAVSKHIHEIEVFYGTKLFERNGTRIKLTAAGKILAQYTDQLNHIYRNIESDLAALDKNVKGSLKIGASTTVSQYFLPKQLAIFKQKFPDINIELNSNNTEIIENLLLEGKIDVGIVEGQSKRQNLKYTAIVKDELVLCASTKNDVIKKNTFSLNDLKKIPLLIREPGSGSLEVVSSALKEKGIRFSDLYIEMVLDGIESIKSYLLNSDTFAFLSIHAIYKELKSNELKIIDVKDLNIERNFYFITQQGDSASIKELFLKSLISNNF</sequence>
<dbReference type="InterPro" id="IPR000847">
    <property type="entry name" value="LysR_HTH_N"/>
</dbReference>
<evidence type="ECO:0000313" key="7">
    <source>
        <dbReference type="Proteomes" id="UP000000310"/>
    </source>
</evidence>
<reference evidence="7" key="2">
    <citation type="submission" date="2011-02" db="EMBL/GenBank/DDBJ databases">
        <title>The complete genome of Pedobacter saltans DSM 12145.</title>
        <authorList>
            <consortium name="US DOE Joint Genome Institute (JGI-PGF)"/>
            <person name="Lucas S."/>
            <person name="Copeland A."/>
            <person name="Lapidus A."/>
            <person name="Bruce D."/>
            <person name="Goodwin L."/>
            <person name="Pitluck S."/>
            <person name="Kyrpides N."/>
            <person name="Mavromatis K."/>
            <person name="Pagani I."/>
            <person name="Ivanova N."/>
            <person name="Ovchinnikova G."/>
            <person name="Lu M."/>
            <person name="Detter J.C."/>
            <person name="Han C."/>
            <person name="Land M."/>
            <person name="Hauser L."/>
            <person name="Markowitz V."/>
            <person name="Cheng J.-F."/>
            <person name="Hugenholtz P."/>
            <person name="Woyke T."/>
            <person name="Wu D."/>
            <person name="Tindall B."/>
            <person name="Pomrenke H.G."/>
            <person name="Brambilla E."/>
            <person name="Klenk H.-P."/>
            <person name="Eisen J.A."/>
        </authorList>
    </citation>
    <scope>NUCLEOTIDE SEQUENCE [LARGE SCALE GENOMIC DNA]</scope>
    <source>
        <strain evidence="7">ATCC 51119 / DSM 12145 / JCM 21818 / LMG 10337 / NBRC 100064 / NCIMB 13643</strain>
    </source>
</reference>
<dbReference type="Pfam" id="PF00126">
    <property type="entry name" value="HTH_1"/>
    <property type="match status" value="1"/>
</dbReference>
<dbReference type="GO" id="GO:0000976">
    <property type="term" value="F:transcription cis-regulatory region binding"/>
    <property type="evidence" value="ECO:0007669"/>
    <property type="project" value="TreeGrafter"/>
</dbReference>
<comment type="similarity">
    <text evidence="1">Belongs to the LysR transcriptional regulatory family.</text>
</comment>
<evidence type="ECO:0000256" key="1">
    <source>
        <dbReference type="ARBA" id="ARBA00009437"/>
    </source>
</evidence>
<dbReference type="HOGENOM" id="CLU_039613_6_1_10"/>
<dbReference type="PROSITE" id="PS50931">
    <property type="entry name" value="HTH_LYSR"/>
    <property type="match status" value="1"/>
</dbReference>
<dbReference type="PANTHER" id="PTHR30126">
    <property type="entry name" value="HTH-TYPE TRANSCRIPTIONAL REGULATOR"/>
    <property type="match status" value="1"/>
</dbReference>
<protein>
    <submittedName>
        <fullName evidence="6">Transcriptional regulator, LysR family</fullName>
    </submittedName>
</protein>
<evidence type="ECO:0000256" key="2">
    <source>
        <dbReference type="ARBA" id="ARBA00023015"/>
    </source>
</evidence>
<dbReference type="SUPFAM" id="SSF53850">
    <property type="entry name" value="Periplasmic binding protein-like II"/>
    <property type="match status" value="1"/>
</dbReference>
<dbReference type="InterPro" id="IPR036388">
    <property type="entry name" value="WH-like_DNA-bd_sf"/>
</dbReference>
<keyword evidence="7" id="KW-1185">Reference proteome</keyword>
<dbReference type="InterPro" id="IPR005119">
    <property type="entry name" value="LysR_subst-bd"/>
</dbReference>
<dbReference type="Gene3D" id="1.10.10.10">
    <property type="entry name" value="Winged helix-like DNA-binding domain superfamily/Winged helix DNA-binding domain"/>
    <property type="match status" value="1"/>
</dbReference>
<dbReference type="PRINTS" id="PR00039">
    <property type="entry name" value="HTHLYSR"/>
</dbReference>
<keyword evidence="3" id="KW-0238">DNA-binding</keyword>
<dbReference type="AlphaFoldDB" id="F0S4I3"/>
<dbReference type="InterPro" id="IPR036390">
    <property type="entry name" value="WH_DNA-bd_sf"/>
</dbReference>
<feature type="domain" description="HTH lysR-type" evidence="5">
    <location>
        <begin position="6"/>
        <end position="58"/>
    </location>
</feature>
<dbReference type="GO" id="GO:0003700">
    <property type="term" value="F:DNA-binding transcription factor activity"/>
    <property type="evidence" value="ECO:0007669"/>
    <property type="project" value="InterPro"/>
</dbReference>
<keyword evidence="4" id="KW-0804">Transcription</keyword>
<dbReference type="SUPFAM" id="SSF46785">
    <property type="entry name" value="Winged helix' DNA-binding domain"/>
    <property type="match status" value="1"/>
</dbReference>
<dbReference type="Gene3D" id="3.40.190.290">
    <property type="match status" value="1"/>
</dbReference>
<evidence type="ECO:0000256" key="3">
    <source>
        <dbReference type="ARBA" id="ARBA00023125"/>
    </source>
</evidence>
<gene>
    <name evidence="6" type="ordered locus">Pedsa_1408</name>
</gene>
<reference evidence="6 7" key="1">
    <citation type="journal article" date="2011" name="Stand. Genomic Sci.">
        <title>Complete genome sequence of the gliding, heparinolytic Pedobacter saltans type strain (113).</title>
        <authorList>
            <person name="Liolios K."/>
            <person name="Sikorski J."/>
            <person name="Lu M."/>
            <person name="Nolan M."/>
            <person name="Lapidus A."/>
            <person name="Lucas S."/>
            <person name="Hammon N."/>
            <person name="Deshpande S."/>
            <person name="Cheng J.F."/>
            <person name="Tapia R."/>
            <person name="Han C."/>
            <person name="Goodwin L."/>
            <person name="Pitluck S."/>
            <person name="Huntemann M."/>
            <person name="Ivanova N."/>
            <person name="Pagani I."/>
            <person name="Mavromatis K."/>
            <person name="Ovchinikova G."/>
            <person name="Pati A."/>
            <person name="Chen A."/>
            <person name="Palaniappan K."/>
            <person name="Land M."/>
            <person name="Hauser L."/>
            <person name="Brambilla E.M."/>
            <person name="Kotsyurbenko O."/>
            <person name="Rohde M."/>
            <person name="Tindall B.J."/>
            <person name="Abt B."/>
            <person name="Goker M."/>
            <person name="Detter J.C."/>
            <person name="Woyke T."/>
            <person name="Bristow J."/>
            <person name="Eisen J.A."/>
            <person name="Markowitz V."/>
            <person name="Hugenholtz P."/>
            <person name="Klenk H.P."/>
            <person name="Kyrpides N.C."/>
        </authorList>
    </citation>
    <scope>NUCLEOTIDE SEQUENCE [LARGE SCALE GENOMIC DNA]</scope>
    <source>
        <strain evidence="7">ATCC 51119 / DSM 12145 / JCM 21818 / LMG 10337 / NBRC 100064 / NCIMB 13643</strain>
    </source>
</reference>
<accession>F0S4I3</accession>
<organism evidence="6 7">
    <name type="scientific">Pseudopedobacter saltans (strain ATCC 51119 / DSM 12145 / JCM 21818 / CCUG 39354 / LMG 10337 / NBRC 100064 / NCIMB 13643)</name>
    <name type="common">Pedobacter saltans</name>
    <dbReference type="NCBI Taxonomy" id="762903"/>
    <lineage>
        <taxon>Bacteria</taxon>
        <taxon>Pseudomonadati</taxon>
        <taxon>Bacteroidota</taxon>
        <taxon>Sphingobacteriia</taxon>
        <taxon>Sphingobacteriales</taxon>
        <taxon>Sphingobacteriaceae</taxon>
        <taxon>Pseudopedobacter</taxon>
    </lineage>
</organism>
<dbReference type="eggNOG" id="COG0583">
    <property type="taxonomic scope" value="Bacteria"/>
</dbReference>
<dbReference type="STRING" id="762903.Pedsa_1408"/>
<evidence type="ECO:0000256" key="4">
    <source>
        <dbReference type="ARBA" id="ARBA00023163"/>
    </source>
</evidence>
<dbReference type="PANTHER" id="PTHR30126:SF39">
    <property type="entry name" value="HTH-TYPE TRANSCRIPTIONAL REGULATOR CYSL"/>
    <property type="match status" value="1"/>
</dbReference>
<dbReference type="Pfam" id="PF03466">
    <property type="entry name" value="LysR_substrate"/>
    <property type="match status" value="1"/>
</dbReference>
<proteinExistence type="inferred from homology"/>
<name>F0S4I3_PSESL</name>
<dbReference type="EMBL" id="CP002545">
    <property type="protein sequence ID" value="ADY51974.1"/>
    <property type="molecule type" value="Genomic_DNA"/>
</dbReference>
<dbReference type="KEGG" id="psn:Pedsa_1408"/>
<dbReference type="Proteomes" id="UP000000310">
    <property type="component" value="Chromosome"/>
</dbReference>
<evidence type="ECO:0000313" key="6">
    <source>
        <dbReference type="EMBL" id="ADY51974.1"/>
    </source>
</evidence>
<dbReference type="RefSeq" id="WP_013632473.1">
    <property type="nucleotide sequence ID" value="NC_015177.1"/>
</dbReference>